<evidence type="ECO:0000313" key="1">
    <source>
        <dbReference type="EMBL" id="ENV41103.1"/>
    </source>
</evidence>
<evidence type="ECO:0000313" key="2">
    <source>
        <dbReference type="Proteomes" id="UP000013028"/>
    </source>
</evidence>
<gene>
    <name evidence="1" type="ORF">F958_01806</name>
</gene>
<dbReference type="AlphaFoldDB" id="A0AAV3IP39"/>
<evidence type="ECO:0008006" key="3">
    <source>
        <dbReference type="Google" id="ProtNLM"/>
    </source>
</evidence>
<sequence length="342" mass="39665">MASTPRITNYDEVLGLPGFLEKNLITPENFDSVFSDYQIRDRDMHCCLLSDRGLCNHKHNFGYVIQLKDGTLSIMGNDCAEKKFGANGGIIQGINLYENTKEAEKKLGKVFDFAIRFDEYTKRLSNIVVKLKNIEDFYFNLKLNIGSRNYLKLNERYKASNTKVEVKTYKLGKPDPDNPNEEALIYMGTHTIGHISSLSIFDDRNFKEFEKKVAKLREALRDALKSHNQIIEGEKIQPAVVRKRVNTILSQLNSFEEVESIINSRISDIEKFKKTDPQILCYLTDDYEESKIFASLSMAFHGIENMKEETYLRSLEIKYSTTFRCHRIKAADHSVMRRLRFY</sequence>
<dbReference type="EMBL" id="APPP01000013">
    <property type="protein sequence ID" value="ENV41103.1"/>
    <property type="molecule type" value="Genomic_DNA"/>
</dbReference>
<name>A0AAV3IP39_ACINO</name>
<reference evidence="1 2" key="1">
    <citation type="submission" date="2013-02" db="EMBL/GenBank/DDBJ databases">
        <title>The Genome Sequence of Acinetobacter nosocomialis NIPH 386.</title>
        <authorList>
            <consortium name="The Broad Institute Genome Sequencing Platform"/>
            <consortium name="The Broad Institute Genome Sequencing Center for Infectious Disease"/>
            <person name="Cerqueira G."/>
            <person name="Feldgarden M."/>
            <person name="Courvalin P."/>
            <person name="Perichon B."/>
            <person name="Grillot-Courvalin C."/>
            <person name="Clermont D."/>
            <person name="Rocha E."/>
            <person name="Yoon E.-J."/>
            <person name="Nemec A."/>
            <person name="Walker B."/>
            <person name="Young S.K."/>
            <person name="Zeng Q."/>
            <person name="Gargeya S."/>
            <person name="Fitzgerald M."/>
            <person name="Haas B."/>
            <person name="Abouelleil A."/>
            <person name="Alvarado L."/>
            <person name="Arachchi H.M."/>
            <person name="Berlin A.M."/>
            <person name="Chapman S.B."/>
            <person name="Dewar J."/>
            <person name="Goldberg J."/>
            <person name="Griggs A."/>
            <person name="Gujja S."/>
            <person name="Hansen M."/>
            <person name="Howarth C."/>
            <person name="Imamovic A."/>
            <person name="Larimer J."/>
            <person name="McCowan C."/>
            <person name="Murphy C."/>
            <person name="Neiman D."/>
            <person name="Pearson M."/>
            <person name="Priest M."/>
            <person name="Roberts A."/>
            <person name="Saif S."/>
            <person name="Shea T."/>
            <person name="Sisk P."/>
            <person name="Sykes S."/>
            <person name="Wortman J."/>
            <person name="Nusbaum C."/>
            <person name="Birren B."/>
        </authorList>
    </citation>
    <scope>NUCLEOTIDE SEQUENCE [LARGE SCALE GENOMIC DNA]</scope>
    <source>
        <strain evidence="1 2">NIPH 386</strain>
    </source>
</reference>
<protein>
    <recommendedName>
        <fullName evidence="3">ApeA N-terminal domain-containing protein</fullName>
    </recommendedName>
</protein>
<comment type="caution">
    <text evidence="1">The sequence shown here is derived from an EMBL/GenBank/DDBJ whole genome shotgun (WGS) entry which is preliminary data.</text>
</comment>
<accession>A0AAV3IP39</accession>
<dbReference type="Proteomes" id="UP000013028">
    <property type="component" value="Unassembled WGS sequence"/>
</dbReference>
<dbReference type="RefSeq" id="WP_004886063.1">
    <property type="nucleotide sequence ID" value="NZ_KB849570.1"/>
</dbReference>
<proteinExistence type="predicted"/>
<organism evidence="1 2">
    <name type="scientific">Acinetobacter nosocomialis NIPH 386</name>
    <dbReference type="NCBI Taxonomy" id="1217985"/>
    <lineage>
        <taxon>Bacteria</taxon>
        <taxon>Pseudomonadati</taxon>
        <taxon>Pseudomonadota</taxon>
        <taxon>Gammaproteobacteria</taxon>
        <taxon>Moraxellales</taxon>
        <taxon>Moraxellaceae</taxon>
        <taxon>Acinetobacter</taxon>
        <taxon>Acinetobacter calcoaceticus/baumannii complex</taxon>
    </lineage>
</organism>